<name>A0A932MP76_UNCTE</name>
<feature type="region of interest" description="Disordered" evidence="1">
    <location>
        <begin position="23"/>
        <end position="56"/>
    </location>
</feature>
<evidence type="ECO:0000313" key="3">
    <source>
        <dbReference type="Proteomes" id="UP000782312"/>
    </source>
</evidence>
<reference evidence="2" key="1">
    <citation type="submission" date="2020-07" db="EMBL/GenBank/DDBJ databases">
        <title>Huge and variable diversity of episymbiotic CPR bacteria and DPANN archaea in groundwater ecosystems.</title>
        <authorList>
            <person name="He C.Y."/>
            <person name="Keren R."/>
            <person name="Whittaker M."/>
            <person name="Farag I.F."/>
            <person name="Doudna J."/>
            <person name="Cate J.H.D."/>
            <person name="Banfield J.F."/>
        </authorList>
    </citation>
    <scope>NUCLEOTIDE SEQUENCE</scope>
    <source>
        <strain evidence="2">NC_groundwater_763_Ag_S-0.2um_68_21</strain>
    </source>
</reference>
<evidence type="ECO:0000256" key="1">
    <source>
        <dbReference type="SAM" id="MobiDB-lite"/>
    </source>
</evidence>
<dbReference type="EMBL" id="JACPUR010000013">
    <property type="protein sequence ID" value="MBI3126881.1"/>
    <property type="molecule type" value="Genomic_DNA"/>
</dbReference>
<accession>A0A932MP76</accession>
<protein>
    <submittedName>
        <fullName evidence="2">Uncharacterized protein</fullName>
    </submittedName>
</protein>
<organism evidence="2 3">
    <name type="scientific">Tectimicrobiota bacterium</name>
    <dbReference type="NCBI Taxonomy" id="2528274"/>
    <lineage>
        <taxon>Bacteria</taxon>
        <taxon>Pseudomonadati</taxon>
        <taxon>Nitrospinota/Tectimicrobiota group</taxon>
        <taxon>Candidatus Tectimicrobiota</taxon>
    </lineage>
</organism>
<proteinExistence type="predicted"/>
<gene>
    <name evidence="2" type="ORF">HYZ11_04685</name>
</gene>
<sequence length="56" mass="5905">MSGDLAQRWMEGICEELGGRLSPELGLLSQDSGTPVEGVAQGTEPSDGDRVRENSS</sequence>
<dbReference type="Proteomes" id="UP000782312">
    <property type="component" value="Unassembled WGS sequence"/>
</dbReference>
<comment type="caution">
    <text evidence="2">The sequence shown here is derived from an EMBL/GenBank/DDBJ whole genome shotgun (WGS) entry which is preliminary data.</text>
</comment>
<dbReference type="AlphaFoldDB" id="A0A932MP76"/>
<feature type="compositionally biased region" description="Basic and acidic residues" evidence="1">
    <location>
        <begin position="47"/>
        <end position="56"/>
    </location>
</feature>
<evidence type="ECO:0000313" key="2">
    <source>
        <dbReference type="EMBL" id="MBI3126881.1"/>
    </source>
</evidence>